<proteinExistence type="predicted"/>
<organism evidence="1 2">
    <name type="scientific">Bifidobacterium callitrichos DSM 23973</name>
    <dbReference type="NCBI Taxonomy" id="1437609"/>
    <lineage>
        <taxon>Bacteria</taxon>
        <taxon>Bacillati</taxon>
        <taxon>Actinomycetota</taxon>
        <taxon>Actinomycetes</taxon>
        <taxon>Bifidobacteriales</taxon>
        <taxon>Bifidobacteriaceae</taxon>
        <taxon>Bifidobacterium</taxon>
    </lineage>
</organism>
<sequence>MNNNDNTTTAYRHTPGYVNWDCGFFSGADNPKTVFKSDLPEWGMSLVVEMDDDRKELWCTLTGSEVCIPDFDHMNPARLRELAGTTPALLTWLTDLVNVVRRFETDNPGIEPPLDLEVRPEYTPDNDCGRPLFALHSPGFTNYELGGARLRFASTFQPLGMKFTAGLTAADEDKGAMYKTIVPLEPVGAFDLRGSDELARITRQCERSLAP</sequence>
<comment type="caution">
    <text evidence="1">The sequence shown here is derived from an EMBL/GenBank/DDBJ whole genome shotgun (WGS) entry which is preliminary data.</text>
</comment>
<gene>
    <name evidence="1" type="ORF">BCAL_1275</name>
</gene>
<dbReference type="RefSeq" id="WP_043164569.1">
    <property type="nucleotide sequence ID" value="NZ_JDUV01000003.1"/>
</dbReference>
<evidence type="ECO:0000313" key="1">
    <source>
        <dbReference type="EMBL" id="KFI55259.1"/>
    </source>
</evidence>
<protein>
    <submittedName>
        <fullName evidence="1">Uncharacterized protein</fullName>
    </submittedName>
</protein>
<name>A0A087A909_9BIFI</name>
<reference evidence="1 2" key="1">
    <citation type="submission" date="2014-03" db="EMBL/GenBank/DDBJ databases">
        <title>Genomics of Bifidobacteria.</title>
        <authorList>
            <person name="Ventura M."/>
            <person name="Milani C."/>
            <person name="Lugli G.A."/>
        </authorList>
    </citation>
    <scope>NUCLEOTIDE SEQUENCE [LARGE SCALE GENOMIC DNA]</scope>
    <source>
        <strain evidence="1 2">DSM 23973</strain>
    </source>
</reference>
<dbReference type="AlphaFoldDB" id="A0A087A909"/>
<evidence type="ECO:0000313" key="2">
    <source>
        <dbReference type="Proteomes" id="UP000029072"/>
    </source>
</evidence>
<accession>A0A087A909</accession>
<dbReference type="Proteomes" id="UP000029072">
    <property type="component" value="Unassembled WGS sequence"/>
</dbReference>
<dbReference type="EMBL" id="JGYS01000006">
    <property type="protein sequence ID" value="KFI55259.1"/>
    <property type="molecule type" value="Genomic_DNA"/>
</dbReference>
<dbReference type="STRING" id="1437609.BCAL_1275"/>